<feature type="compositionally biased region" description="Polar residues" evidence="1">
    <location>
        <begin position="172"/>
        <end position="181"/>
    </location>
</feature>
<keyword evidence="2" id="KW-0472">Membrane</keyword>
<feature type="compositionally biased region" description="Low complexity" evidence="1">
    <location>
        <begin position="141"/>
        <end position="152"/>
    </location>
</feature>
<evidence type="ECO:0000313" key="4">
    <source>
        <dbReference type="Proteomes" id="UP000183192"/>
    </source>
</evidence>
<reference evidence="3 4" key="1">
    <citation type="journal article" date="2016" name="Environ. Microbiol.">
        <title>Genomic resolution of a cold subsurface aquifer community provides metabolic insights for novel microbes adapted to high CO concentrations.</title>
        <authorList>
            <person name="Probst A.J."/>
            <person name="Castelle C.J."/>
            <person name="Singh A."/>
            <person name="Brown C.T."/>
            <person name="Anantharaman K."/>
            <person name="Sharon I."/>
            <person name="Hug L.A."/>
            <person name="Burstein D."/>
            <person name="Emerson J.B."/>
            <person name="Thomas B.C."/>
            <person name="Banfield J.F."/>
        </authorList>
    </citation>
    <scope>NUCLEOTIDE SEQUENCE [LARGE SCALE GENOMIC DNA]</scope>
    <source>
        <strain evidence="3">CG1_02_37_44</strain>
    </source>
</reference>
<evidence type="ECO:0000313" key="3">
    <source>
        <dbReference type="EMBL" id="OIO06866.1"/>
    </source>
</evidence>
<keyword evidence="2" id="KW-1133">Transmembrane helix</keyword>
<gene>
    <name evidence="3" type="ORF">AUJ27_03415</name>
</gene>
<keyword evidence="2" id="KW-0812">Transmembrane</keyword>
<protein>
    <recommendedName>
        <fullName evidence="5">Bacterial Ig-like domain-containing protein</fullName>
    </recommendedName>
</protein>
<comment type="caution">
    <text evidence="3">The sequence shown here is derived from an EMBL/GenBank/DDBJ whole genome shotgun (WGS) entry which is preliminary data.</text>
</comment>
<dbReference type="Proteomes" id="UP000183192">
    <property type="component" value="Unassembled WGS sequence"/>
</dbReference>
<sequence length="234" mass="26442">MKNYRKIFLVLFFCLVGVFFINNKIDAQSINPPTIIEPSLGIILTEARPLIKGLTASDSLVNIYIDGIYNGKTDYLTNESGTANFFYFPFLDLRSGAHRIWVIAENREGVKSNPSKVINFEIKLPEPIKNANEIKKESAINNTVNEDTNNTADENDNKNDIDINSQIDNNNGENSVTNSSGLVDESSQKQSKISPNLIIFSLFLLAVIGWILWVNRELIKERKKESEQKNKDNK</sequence>
<accession>A0A1J4T4Z1</accession>
<evidence type="ECO:0000256" key="2">
    <source>
        <dbReference type="SAM" id="Phobius"/>
    </source>
</evidence>
<proteinExistence type="predicted"/>
<feature type="compositionally biased region" description="Low complexity" evidence="1">
    <location>
        <begin position="162"/>
        <end position="171"/>
    </location>
</feature>
<organism evidence="3 4">
    <name type="scientific">Candidatus Falkowbacteria bacterium CG1_02_37_44</name>
    <dbReference type="NCBI Taxonomy" id="1805146"/>
    <lineage>
        <taxon>Bacteria</taxon>
        <taxon>Candidatus Falkowiibacteriota</taxon>
    </lineage>
</organism>
<evidence type="ECO:0008006" key="5">
    <source>
        <dbReference type="Google" id="ProtNLM"/>
    </source>
</evidence>
<feature type="region of interest" description="Disordered" evidence="1">
    <location>
        <begin position="140"/>
        <end position="183"/>
    </location>
</feature>
<name>A0A1J4T4Z1_9BACT</name>
<dbReference type="AlphaFoldDB" id="A0A1J4T4Z1"/>
<dbReference type="EMBL" id="MNUU01000066">
    <property type="protein sequence ID" value="OIO06866.1"/>
    <property type="molecule type" value="Genomic_DNA"/>
</dbReference>
<feature type="transmembrane region" description="Helical" evidence="2">
    <location>
        <begin position="197"/>
        <end position="214"/>
    </location>
</feature>
<evidence type="ECO:0000256" key="1">
    <source>
        <dbReference type="SAM" id="MobiDB-lite"/>
    </source>
</evidence>